<dbReference type="PANTHER" id="PTHR34985:SF1">
    <property type="entry name" value="SLR0554 PROTEIN"/>
    <property type="match status" value="1"/>
</dbReference>
<dbReference type="InterPro" id="IPR015330">
    <property type="entry name" value="DNA_primase/pol_bifunc_N"/>
</dbReference>
<accession>A0ABW4DXM9</accession>
<gene>
    <name evidence="2" type="ORF">ACFQ5P_09645</name>
</gene>
<name>A0ABW4DXM9_9RHOB</name>
<organism evidence="2 3">
    <name type="scientific">Paracoccus nototheniae</name>
    <dbReference type="NCBI Taxonomy" id="2489002"/>
    <lineage>
        <taxon>Bacteria</taxon>
        <taxon>Pseudomonadati</taxon>
        <taxon>Pseudomonadota</taxon>
        <taxon>Alphaproteobacteria</taxon>
        <taxon>Rhodobacterales</taxon>
        <taxon>Paracoccaceae</taxon>
        <taxon>Paracoccus</taxon>
    </lineage>
</organism>
<dbReference type="InterPro" id="IPR027417">
    <property type="entry name" value="P-loop_NTPase"/>
</dbReference>
<comment type="caution">
    <text evidence="2">The sequence shown here is derived from an EMBL/GenBank/DDBJ whole genome shotgun (WGS) entry which is preliminary data.</text>
</comment>
<dbReference type="PANTHER" id="PTHR34985">
    <property type="entry name" value="SLR0554 PROTEIN"/>
    <property type="match status" value="1"/>
</dbReference>
<dbReference type="CDD" id="cd04859">
    <property type="entry name" value="Prim_Pol"/>
    <property type="match status" value="1"/>
</dbReference>
<evidence type="ECO:0000259" key="1">
    <source>
        <dbReference type="SMART" id="SM00943"/>
    </source>
</evidence>
<dbReference type="Proteomes" id="UP001597302">
    <property type="component" value="Unassembled WGS sequence"/>
</dbReference>
<protein>
    <submittedName>
        <fullName evidence="2">VapE domain-containing protein</fullName>
    </submittedName>
</protein>
<dbReference type="SUPFAM" id="SSF52540">
    <property type="entry name" value="P-loop containing nucleoside triphosphate hydrolases"/>
    <property type="match status" value="1"/>
</dbReference>
<dbReference type="Pfam" id="PF09250">
    <property type="entry name" value="Prim-Pol"/>
    <property type="match status" value="1"/>
</dbReference>
<evidence type="ECO:0000313" key="3">
    <source>
        <dbReference type="Proteomes" id="UP001597302"/>
    </source>
</evidence>
<dbReference type="SUPFAM" id="SSF56747">
    <property type="entry name" value="Prim-pol domain"/>
    <property type="match status" value="1"/>
</dbReference>
<dbReference type="Pfam" id="PF05272">
    <property type="entry name" value="VapE-like_dom"/>
    <property type="match status" value="1"/>
</dbReference>
<dbReference type="RefSeq" id="WP_165571009.1">
    <property type="nucleotide sequence ID" value="NZ_CBCSAJ010000004.1"/>
</dbReference>
<reference evidence="3" key="1">
    <citation type="journal article" date="2019" name="Int. J. Syst. Evol. Microbiol.">
        <title>The Global Catalogue of Microorganisms (GCM) 10K type strain sequencing project: providing services to taxonomists for standard genome sequencing and annotation.</title>
        <authorList>
            <consortium name="The Broad Institute Genomics Platform"/>
            <consortium name="The Broad Institute Genome Sequencing Center for Infectious Disease"/>
            <person name="Wu L."/>
            <person name="Ma J."/>
        </authorList>
    </citation>
    <scope>NUCLEOTIDE SEQUENCE [LARGE SCALE GENOMIC DNA]</scope>
    <source>
        <strain evidence="3">CCM 8875</strain>
    </source>
</reference>
<dbReference type="SMART" id="SM00943">
    <property type="entry name" value="Prim-Pol"/>
    <property type="match status" value="1"/>
</dbReference>
<dbReference type="EMBL" id="JBHTOQ010000022">
    <property type="protein sequence ID" value="MFD1481558.1"/>
    <property type="molecule type" value="Genomic_DNA"/>
</dbReference>
<evidence type="ECO:0000313" key="2">
    <source>
        <dbReference type="EMBL" id="MFD1481558.1"/>
    </source>
</evidence>
<proteinExistence type="predicted"/>
<keyword evidence="3" id="KW-1185">Reference proteome</keyword>
<sequence length="711" mass="77705">MKDTLQSGSVQDPYNLDDLLAITPPLRTNLDVALSLASRGLAVCPVRDWGDGDGWKPIAAFPTRATADATTIRSWWRQWPESRVALITGERNGISVLDVDVKNGKDGLASLNQLGFPDIHVMSPVRSGSPSGGWHVFLKYKPGLKATVGQIGPGLDVRNNGGFVIAPDSLKDGKRYVVHGLDLTRDTVLPEWPQALTPPAKPDRGAVEVREASPSHMEWARGELDAHAARVADAGEGTRQSALNNASMWAGGVGAHGALTRDQAEELLVAAGLTCGLSDREARSTFAHGWSDGLAKPIALPFAVDASDFDDLPAIGHGIEDKTIQVTGFGAPKATMHNAICYLQQVNAAKGFGLRHNAMTGRDEWQGGLIQESDLTLFRVAIEQAGMHNVGGMTAEAVRAVAQMNQFHPIKDWLAVLAHDGEMRLDTWLTRYLGVADSPYVRAVGRAFLIAMVARVMRPGCKHDHVLVLAGPQGIGKSTACRIVGGEWTGDNMPSIREGAKEAGLYLRGHWLVELAELAPSRKAEAEDLKSFLTRGDDEIRAPYARRADIVPRQTVFIGTTNEAAFLRDMTGGRRFWPVTCGDMLDTIGLARDRDQLFAEAVAAFTAGERWHLSSETERLAWAEQESVREEDPWESAIADHLDGDDGQDGFDEPVDKITARDLLIRIGVPIERQKQADLQRISRILKHRGWIRQHSRNGKVWVRQCNRIEL</sequence>
<dbReference type="InterPro" id="IPR007936">
    <property type="entry name" value="VapE-like_dom"/>
</dbReference>
<feature type="domain" description="DNA primase/polymerase bifunctional N-terminal" evidence="1">
    <location>
        <begin position="33"/>
        <end position="196"/>
    </location>
</feature>